<dbReference type="CDD" id="cd17535">
    <property type="entry name" value="REC_NarL-like"/>
    <property type="match status" value="1"/>
</dbReference>
<dbReference type="PANTHER" id="PTHR43214">
    <property type="entry name" value="TWO-COMPONENT RESPONSE REGULATOR"/>
    <property type="match status" value="1"/>
</dbReference>
<evidence type="ECO:0000259" key="4">
    <source>
        <dbReference type="PROSITE" id="PS50043"/>
    </source>
</evidence>
<dbReference type="AlphaFoldDB" id="A0A7I9ZI66"/>
<dbReference type="InterPro" id="IPR016032">
    <property type="entry name" value="Sig_transdc_resp-reg_C-effctor"/>
</dbReference>
<feature type="domain" description="HTH luxR-type" evidence="4">
    <location>
        <begin position="156"/>
        <end position="217"/>
    </location>
</feature>
<evidence type="ECO:0000256" key="2">
    <source>
        <dbReference type="ARBA" id="ARBA00023125"/>
    </source>
</evidence>
<dbReference type="InterPro" id="IPR000792">
    <property type="entry name" value="Tscrpt_reg_LuxR_C"/>
</dbReference>
<dbReference type="Pfam" id="PF00072">
    <property type="entry name" value="Response_reg"/>
    <property type="match status" value="1"/>
</dbReference>
<dbReference type="Proteomes" id="UP000465304">
    <property type="component" value="Unassembled WGS sequence"/>
</dbReference>
<evidence type="ECO:0000256" key="1">
    <source>
        <dbReference type="ARBA" id="ARBA00022553"/>
    </source>
</evidence>
<dbReference type="SUPFAM" id="SSF46894">
    <property type="entry name" value="C-terminal effector domain of the bipartite response regulators"/>
    <property type="match status" value="1"/>
</dbReference>
<dbReference type="RefSeq" id="WP_105387440.1">
    <property type="nucleotide sequence ID" value="NZ_BLLB01000002.1"/>
</dbReference>
<feature type="domain" description="Response regulatory" evidence="5">
    <location>
        <begin position="12"/>
        <end position="130"/>
    </location>
</feature>
<dbReference type="InterPro" id="IPR058245">
    <property type="entry name" value="NreC/VraR/RcsB-like_REC"/>
</dbReference>
<feature type="modified residue" description="4-aspartylphosphate" evidence="3">
    <location>
        <position position="65"/>
    </location>
</feature>
<keyword evidence="7" id="KW-1185">Reference proteome</keyword>
<evidence type="ECO:0000259" key="5">
    <source>
        <dbReference type="PROSITE" id="PS50110"/>
    </source>
</evidence>
<protein>
    <submittedName>
        <fullName evidence="6">DNA-binding response regulator</fullName>
    </submittedName>
</protein>
<dbReference type="InterPro" id="IPR011006">
    <property type="entry name" value="CheY-like_superfamily"/>
</dbReference>
<dbReference type="SMART" id="SM00448">
    <property type="entry name" value="REC"/>
    <property type="match status" value="1"/>
</dbReference>
<reference evidence="6 7" key="1">
    <citation type="journal article" date="2019" name="Emerg. Microbes Infect.">
        <title>Comprehensive subspecies identification of 175 nontuberculous mycobacteria species based on 7547 genomic profiles.</title>
        <authorList>
            <person name="Matsumoto Y."/>
            <person name="Kinjo T."/>
            <person name="Motooka D."/>
            <person name="Nabeya D."/>
            <person name="Jung N."/>
            <person name="Uechi K."/>
            <person name="Horii T."/>
            <person name="Iida T."/>
            <person name="Fujita J."/>
            <person name="Nakamura S."/>
        </authorList>
    </citation>
    <scope>NUCLEOTIDE SEQUENCE [LARGE SCALE GENOMIC DNA]</scope>
    <source>
        <strain evidence="6 7">JCM 30996</strain>
    </source>
</reference>
<dbReference type="PROSITE" id="PS50043">
    <property type="entry name" value="HTH_LUXR_2"/>
    <property type="match status" value="1"/>
</dbReference>
<dbReference type="PANTHER" id="PTHR43214:SF43">
    <property type="entry name" value="TWO-COMPONENT RESPONSE REGULATOR"/>
    <property type="match status" value="1"/>
</dbReference>
<dbReference type="GO" id="GO:0000160">
    <property type="term" value="P:phosphorelay signal transduction system"/>
    <property type="evidence" value="ECO:0007669"/>
    <property type="project" value="InterPro"/>
</dbReference>
<dbReference type="GO" id="GO:0006355">
    <property type="term" value="P:regulation of DNA-templated transcription"/>
    <property type="evidence" value="ECO:0007669"/>
    <property type="project" value="InterPro"/>
</dbReference>
<dbReference type="Pfam" id="PF00196">
    <property type="entry name" value="GerE"/>
    <property type="match status" value="1"/>
</dbReference>
<comment type="caution">
    <text evidence="6">The sequence shown here is derived from an EMBL/GenBank/DDBJ whole genome shotgun (WGS) entry which is preliminary data.</text>
</comment>
<dbReference type="SMART" id="SM00421">
    <property type="entry name" value="HTH_LUXR"/>
    <property type="match status" value="1"/>
</dbReference>
<dbReference type="Gene3D" id="3.40.50.2300">
    <property type="match status" value="1"/>
</dbReference>
<evidence type="ECO:0000313" key="6">
    <source>
        <dbReference type="EMBL" id="GFH00722.1"/>
    </source>
</evidence>
<evidence type="ECO:0000313" key="7">
    <source>
        <dbReference type="Proteomes" id="UP000465304"/>
    </source>
</evidence>
<dbReference type="InterPro" id="IPR001789">
    <property type="entry name" value="Sig_transdc_resp-reg_receiver"/>
</dbReference>
<name>A0A7I9ZI66_9MYCO</name>
<dbReference type="InterPro" id="IPR039420">
    <property type="entry name" value="WalR-like"/>
</dbReference>
<accession>A0A7I9ZI66</accession>
<keyword evidence="2 6" id="KW-0238">DNA-binding</keyword>
<organism evidence="6 7">
    <name type="scientific">Mycolicibacterium hippocampi</name>
    <dbReference type="NCBI Taxonomy" id="659824"/>
    <lineage>
        <taxon>Bacteria</taxon>
        <taxon>Bacillati</taxon>
        <taxon>Actinomycetota</taxon>
        <taxon>Actinomycetes</taxon>
        <taxon>Mycobacteriales</taxon>
        <taxon>Mycobacteriaceae</taxon>
        <taxon>Mycolicibacterium</taxon>
    </lineage>
</organism>
<gene>
    <name evidence="6" type="ORF">MHIP_12050</name>
</gene>
<evidence type="ECO:0000256" key="3">
    <source>
        <dbReference type="PROSITE-ProRule" id="PRU00169"/>
    </source>
</evidence>
<dbReference type="SUPFAM" id="SSF52172">
    <property type="entry name" value="CheY-like"/>
    <property type="match status" value="1"/>
</dbReference>
<dbReference type="EMBL" id="BLLB01000002">
    <property type="protein sequence ID" value="GFH00722.1"/>
    <property type="molecule type" value="Genomic_DNA"/>
</dbReference>
<dbReference type="PROSITE" id="PS50110">
    <property type="entry name" value="RESPONSE_REGULATORY"/>
    <property type="match status" value="1"/>
</dbReference>
<dbReference type="GO" id="GO:0003677">
    <property type="term" value="F:DNA binding"/>
    <property type="evidence" value="ECO:0007669"/>
    <property type="project" value="UniProtKB-KW"/>
</dbReference>
<dbReference type="CDD" id="cd06170">
    <property type="entry name" value="LuxR_C_like"/>
    <property type="match status" value="1"/>
</dbReference>
<keyword evidence="1 3" id="KW-0597">Phosphoprotein</keyword>
<proteinExistence type="predicted"/>
<sequence length="221" mass="23381">MTGLTSRPAPFVVVIVDDHALFAQGLQLLLTSRADSLFHVAAIGSSSEDAVPLVGKHRADIATIDLTLPPRGGVHAITALRGAYPSTGILALSGTDDLSLAERALRAGADGFLQKTSDADALVAPLLVIATGMKVVNPELLDRLLVSNHSPDDEILDNLGEHLIKLWSLLAQGLEINAIAARMHVSERTTKRMVASLIQKIGARNRIEAAALAGRYGLLDH</sequence>